<sequence length="131" mass="14763">MNQFVAEGSLRVELDSLISQSLRLKHQIINSFNQLQNIYNNNQPSTTNLNQELLSLREQLKRFHSQLRTSGLGALPTSTSTTPEEEAYQIDTLLDQLQNHFQALYQQRQNQREAAGIVIGVIQPSAPSADT</sequence>
<proteinExistence type="predicted"/>
<dbReference type="Proteomes" id="UP000324748">
    <property type="component" value="Unassembled WGS sequence"/>
</dbReference>
<protein>
    <submittedName>
        <fullName evidence="1">Uncharacterized protein</fullName>
    </submittedName>
</protein>
<gene>
    <name evidence="1" type="ORF">PGT21_026123</name>
</gene>
<keyword evidence="2" id="KW-1185">Reference proteome</keyword>
<evidence type="ECO:0000313" key="2">
    <source>
        <dbReference type="Proteomes" id="UP000324748"/>
    </source>
</evidence>
<accession>A0A5B0MCN5</accession>
<evidence type="ECO:0000313" key="1">
    <source>
        <dbReference type="EMBL" id="KAA1073808.1"/>
    </source>
</evidence>
<organism evidence="1 2">
    <name type="scientific">Puccinia graminis f. sp. tritici</name>
    <dbReference type="NCBI Taxonomy" id="56615"/>
    <lineage>
        <taxon>Eukaryota</taxon>
        <taxon>Fungi</taxon>
        <taxon>Dikarya</taxon>
        <taxon>Basidiomycota</taxon>
        <taxon>Pucciniomycotina</taxon>
        <taxon>Pucciniomycetes</taxon>
        <taxon>Pucciniales</taxon>
        <taxon>Pucciniaceae</taxon>
        <taxon>Puccinia</taxon>
    </lineage>
</organism>
<comment type="caution">
    <text evidence="1">The sequence shown here is derived from an EMBL/GenBank/DDBJ whole genome shotgun (WGS) entry which is preliminary data.</text>
</comment>
<dbReference type="EMBL" id="VSWC01000158">
    <property type="protein sequence ID" value="KAA1073808.1"/>
    <property type="molecule type" value="Genomic_DNA"/>
</dbReference>
<dbReference type="AlphaFoldDB" id="A0A5B0MCN5"/>
<reference evidence="1 2" key="1">
    <citation type="submission" date="2019-05" db="EMBL/GenBank/DDBJ databases">
        <title>Emergence of the Ug99 lineage of the wheat stem rust pathogen through somatic hybridization.</title>
        <authorList>
            <person name="Li F."/>
            <person name="Upadhyaya N.M."/>
            <person name="Sperschneider J."/>
            <person name="Matny O."/>
            <person name="Nguyen-Phuc H."/>
            <person name="Mago R."/>
            <person name="Raley C."/>
            <person name="Miller M.E."/>
            <person name="Silverstein K.A.T."/>
            <person name="Henningsen E."/>
            <person name="Hirsch C.D."/>
            <person name="Visser B."/>
            <person name="Pretorius Z.A."/>
            <person name="Steffenson B.J."/>
            <person name="Schwessinger B."/>
            <person name="Dodds P.N."/>
            <person name="Figueroa M."/>
        </authorList>
    </citation>
    <scope>NUCLEOTIDE SEQUENCE [LARGE SCALE GENOMIC DNA]</scope>
    <source>
        <strain evidence="1">21-0</strain>
    </source>
</reference>
<name>A0A5B0MCN5_PUCGR</name>